<feature type="binding site" evidence="15">
    <location>
        <position position="1048"/>
    </location>
    <ligand>
        <name>Ca(2+)</name>
        <dbReference type="ChEBI" id="CHEBI:29108"/>
        <label>1</label>
    </ligand>
</feature>
<dbReference type="InterPro" id="IPR000823">
    <property type="entry name" value="Peroxidase_pln"/>
</dbReference>
<feature type="disulfide bond" evidence="17">
    <location>
        <begin position="1016"/>
        <end position="1096"/>
    </location>
</feature>
<evidence type="ECO:0000256" key="3">
    <source>
        <dbReference type="ARBA" id="ARBA00006873"/>
    </source>
</evidence>
<dbReference type="InterPro" id="IPR019793">
    <property type="entry name" value="Peroxidases_heam-ligand_BS"/>
</dbReference>
<gene>
    <name evidence="20" type="ORF">DVH24_038405</name>
</gene>
<evidence type="ECO:0000256" key="9">
    <source>
        <dbReference type="ARBA" id="ARBA00023002"/>
    </source>
</evidence>
<feature type="binding site" evidence="15">
    <location>
        <position position="1057"/>
    </location>
    <ligand>
        <name>Ca(2+)</name>
        <dbReference type="ChEBI" id="CHEBI:29108"/>
        <label>1</label>
    </ligand>
</feature>
<feature type="binding site" evidence="14">
    <location>
        <position position="1144"/>
    </location>
    <ligand>
        <name>substrate</name>
    </ligand>
</feature>
<dbReference type="PANTHER" id="PTHR34935:SF3">
    <property type="entry name" value="PROTEIN TIC110, CHLOROPLASTIC"/>
    <property type="match status" value="1"/>
</dbReference>
<feature type="binding site" evidence="15">
    <location>
        <position position="1228"/>
    </location>
    <ligand>
        <name>Ca(2+)</name>
        <dbReference type="ChEBI" id="CHEBI:29108"/>
        <label>2</label>
    </ligand>
</feature>
<feature type="region of interest" description="Disordered" evidence="18">
    <location>
        <begin position="40"/>
        <end position="66"/>
    </location>
</feature>
<evidence type="ECO:0000313" key="20">
    <source>
        <dbReference type="EMBL" id="RXI04131.1"/>
    </source>
</evidence>
<keyword evidence="5" id="KW-0575">Peroxidase</keyword>
<evidence type="ECO:0000256" key="10">
    <source>
        <dbReference type="ARBA" id="ARBA00023004"/>
    </source>
</evidence>
<feature type="disulfide bond" evidence="17">
    <location>
        <begin position="1049"/>
        <end position="1054"/>
    </location>
</feature>
<dbReference type="PANTHER" id="PTHR34935">
    <property type="entry name" value="PROTEIN TIC110, CHLOROPLASTIC"/>
    <property type="match status" value="1"/>
</dbReference>
<evidence type="ECO:0000256" key="6">
    <source>
        <dbReference type="ARBA" id="ARBA00022617"/>
    </source>
</evidence>
<feature type="site" description="Transition state stabilizer" evidence="16">
    <location>
        <position position="1043"/>
    </location>
</feature>
<evidence type="ECO:0000313" key="21">
    <source>
        <dbReference type="Proteomes" id="UP000290289"/>
    </source>
</evidence>
<dbReference type="FunFam" id="1.10.520.10:FF:000001">
    <property type="entry name" value="Peroxidase"/>
    <property type="match status" value="1"/>
</dbReference>
<dbReference type="GO" id="GO:0046872">
    <property type="term" value="F:metal ion binding"/>
    <property type="evidence" value="ECO:0007669"/>
    <property type="project" value="UniProtKB-KW"/>
</dbReference>
<dbReference type="PROSITE" id="PS00436">
    <property type="entry name" value="PEROXIDASE_2"/>
    <property type="match status" value="1"/>
</dbReference>
<dbReference type="PROSITE" id="PS00435">
    <property type="entry name" value="PEROXIDASE_1"/>
    <property type="match status" value="1"/>
</dbReference>
<sequence length="1300" mass="142359">MNPSTLTPHRSALRSPFLNPISLPAATSVHSRRRRFRVSFPRNSAASSEQPTDASPPPPDVFGGKRELTGIQPVVEKLSPPLRIVTSAIVFAGAVAAGYGLGLRLGKSQNAAYGGAAVLGAAGGAALYAMNSCAPEVAAVDLHNYVAGFDDPKAVKKEDIEGIARKYGVSKQDEAFNAELCDLYCRFVTSVLPPGAQELKGDEVDTIVSFKNSLGIDDPEAASMHMEIGRRIFRQRLETDREGDLEQRRAFQKLIYVSTLVFGDASSFLLPWKRVFKVTDSQVELAIRDNAQRLYASKLKSVGRDIGVEQLVKLKEAQRMYRLSDEHAEDLFKEHARKLVEANISAALRILKSRTRSAAGITEVVEELDKMLELNSLLISLKNQPDAARFAPGVGPVSLLGGDYDADRKMDDLKLLFRAYVTDSLSTGRLEESKLSALNQLRNIFGLGKREAESIVLDVTSKVYRKCLSQSVASGELEAADSKAAFLQNICEELHFDPQRASQIHEEIYRQKLQQCVADGELNEDDVAALLRLRVMLCIPQQTVEAAHSDICGSLFEKVVKDAIASGVDGYDADVKQAVRKAAHGLRLSREAAMSIAGKAVRKIFINYVKRARSVGSRTESAKELKKMIAFNTLVVTELVADIKGESSDSATEEPIKEPETEVLEDEEWESIQTLRKIRPDKELAAKLGKPGQTEITLKDDLEERERTDLYKTYLLFCITGEVKKIPFGAQITTKKDDSEYVLLNQLGAILGLSTTEIVEVHRSLAEQAFRQQAEVILADGQLTKARVEQLNELQKQVGLPPQYVEKIIKNITTTKMAAAIETAIGQGRLNIKQIRELKESSVNLDSMISESLRESLFKKTVDEIFSSGTGEFDEEEVYEKIPADLNINAEKTKNVVRELAQTRLSNSLIQAVSLLRQRNRQGVVSSLNDLLACDKAVPAKPLSWEVPEELADLFGIYMKSDAAPEKLSRLQYLLGISDSMATALLEMGDRLQTIGAEEEKISSAQLSSNHYATTCPRALSIVRNAVIKAMVKEQRMGASLLRLHFHDCFVNGCDASVLLDDTANFTGEKTALPNTNSLRGFEVIDTIKSELESACPGVVSCADILAIAARDSVLSLGGPSWTVQLGRRDSTTASLSAANAEIPSPSLDLNNLISFFSTKGFTTKELVALSGSHTMGQARCLVFRKRIHNETNIDSSFATSLKSNCTASSGTDDNLSSLDVTSPFIFDNAYFKNLVNRKGLLHSDQQLFSGGSTDSLVTTYSTTAGTFYTDFANAMVKMGSLSPLTGTTGQVRTNCRKIN</sequence>
<feature type="binding site" evidence="15">
    <location>
        <position position="1069"/>
    </location>
    <ligand>
        <name>Ca(2+)</name>
        <dbReference type="ChEBI" id="CHEBI:29108"/>
        <label>1</label>
    </ligand>
</feature>
<dbReference type="GO" id="GO:0045037">
    <property type="term" value="P:protein import into chloroplast stroma"/>
    <property type="evidence" value="ECO:0007669"/>
    <property type="project" value="TreeGrafter"/>
</dbReference>
<dbReference type="CDD" id="cd00693">
    <property type="entry name" value="secretory_peroxidase"/>
    <property type="match status" value="1"/>
</dbReference>
<evidence type="ECO:0000256" key="1">
    <source>
        <dbReference type="ARBA" id="ARBA00000189"/>
    </source>
</evidence>
<dbReference type="GO" id="GO:0042744">
    <property type="term" value="P:hydrogen peroxide catabolic process"/>
    <property type="evidence" value="ECO:0007669"/>
    <property type="project" value="InterPro"/>
</dbReference>
<proteinExistence type="inferred from homology"/>
<evidence type="ECO:0000256" key="16">
    <source>
        <dbReference type="PIRSR" id="PIRSR600823-4"/>
    </source>
</evidence>
<dbReference type="InterPro" id="IPR031610">
    <property type="entry name" value="TIC110"/>
</dbReference>
<evidence type="ECO:0000256" key="15">
    <source>
        <dbReference type="PIRSR" id="PIRSR600823-3"/>
    </source>
</evidence>
<comment type="caution">
    <text evidence="20">The sequence shown here is derived from an EMBL/GenBank/DDBJ whole genome shotgun (WGS) entry which is preliminary data.</text>
</comment>
<dbReference type="STRING" id="3750.A0A498K9E1"/>
<dbReference type="Pfam" id="PF00141">
    <property type="entry name" value="peroxidase"/>
    <property type="match status" value="1"/>
</dbReference>
<evidence type="ECO:0000256" key="2">
    <source>
        <dbReference type="ARBA" id="ARBA00002322"/>
    </source>
</evidence>
<dbReference type="EMBL" id="RDQH01000329">
    <property type="protein sequence ID" value="RXI04131.1"/>
    <property type="molecule type" value="Genomic_DNA"/>
</dbReference>
<evidence type="ECO:0000256" key="18">
    <source>
        <dbReference type="SAM" id="MobiDB-lite"/>
    </source>
</evidence>
<dbReference type="SUPFAM" id="SSF48113">
    <property type="entry name" value="Heme-dependent peroxidases"/>
    <property type="match status" value="1"/>
</dbReference>
<dbReference type="GO" id="GO:0140825">
    <property type="term" value="F:lactoperoxidase activity"/>
    <property type="evidence" value="ECO:0007669"/>
    <property type="project" value="UniProtKB-EC"/>
</dbReference>
<dbReference type="FunFam" id="1.10.420.10:FF:000006">
    <property type="entry name" value="Peroxidase"/>
    <property type="match status" value="1"/>
</dbReference>
<feature type="binding site" evidence="15">
    <location>
        <position position="1055"/>
    </location>
    <ligand>
        <name>Ca(2+)</name>
        <dbReference type="ChEBI" id="CHEBI:29108"/>
        <label>1</label>
    </ligand>
</feature>
<feature type="binding site" evidence="15">
    <location>
        <position position="1175"/>
    </location>
    <ligand>
        <name>Ca(2+)</name>
        <dbReference type="ChEBI" id="CHEBI:29108"/>
        <label>2</label>
    </ligand>
</feature>
<comment type="cofactor">
    <cofactor evidence="15">
        <name>Ca(2+)</name>
        <dbReference type="ChEBI" id="CHEBI:29108"/>
    </cofactor>
    <text evidence="15">Binds 2 calcium ions per subunit.</text>
</comment>
<reference evidence="20 21" key="1">
    <citation type="submission" date="2018-10" db="EMBL/GenBank/DDBJ databases">
        <title>A high-quality apple genome assembly.</title>
        <authorList>
            <person name="Hu J."/>
        </authorList>
    </citation>
    <scope>NUCLEOTIDE SEQUENCE [LARGE SCALE GENOMIC DNA]</scope>
    <source>
        <strain evidence="21">cv. HFTH1</strain>
        <tissue evidence="20">Young leaf</tissue>
    </source>
</reference>
<evidence type="ECO:0000256" key="4">
    <source>
        <dbReference type="ARBA" id="ARBA00012313"/>
    </source>
</evidence>
<dbReference type="Proteomes" id="UP000290289">
    <property type="component" value="Chromosome 3"/>
</dbReference>
<evidence type="ECO:0000256" key="5">
    <source>
        <dbReference type="ARBA" id="ARBA00022559"/>
    </source>
</evidence>
<keyword evidence="6" id="KW-0349">Heme</keyword>
<dbReference type="EC" id="1.11.1.7" evidence="4"/>
<evidence type="ECO:0000256" key="11">
    <source>
        <dbReference type="ARBA" id="ARBA00023157"/>
    </source>
</evidence>
<feature type="disulfide bond" evidence="17">
    <location>
        <begin position="1102"/>
        <end position="1296"/>
    </location>
</feature>
<comment type="similarity">
    <text evidence="3">Belongs to the peroxidase family. Ascorbate peroxidase subfamily.</text>
</comment>
<keyword evidence="9" id="KW-0560">Oxidoreductase</keyword>
<feature type="binding site" evidence="15">
    <location>
        <position position="1053"/>
    </location>
    <ligand>
        <name>Ca(2+)</name>
        <dbReference type="ChEBI" id="CHEBI:29108"/>
        <label>1</label>
    </ligand>
</feature>
<organism evidence="20 21">
    <name type="scientific">Malus domestica</name>
    <name type="common">Apple</name>
    <name type="synonym">Pyrus malus</name>
    <dbReference type="NCBI Taxonomy" id="3750"/>
    <lineage>
        <taxon>Eukaryota</taxon>
        <taxon>Viridiplantae</taxon>
        <taxon>Streptophyta</taxon>
        <taxon>Embryophyta</taxon>
        <taxon>Tracheophyta</taxon>
        <taxon>Spermatophyta</taxon>
        <taxon>Magnoliopsida</taxon>
        <taxon>eudicotyledons</taxon>
        <taxon>Gunneridae</taxon>
        <taxon>Pentapetalae</taxon>
        <taxon>rosids</taxon>
        <taxon>fabids</taxon>
        <taxon>Rosales</taxon>
        <taxon>Rosaceae</taxon>
        <taxon>Amygdaloideae</taxon>
        <taxon>Maleae</taxon>
        <taxon>Malus</taxon>
    </lineage>
</organism>
<dbReference type="PROSITE" id="PS50873">
    <property type="entry name" value="PEROXIDASE_4"/>
    <property type="match status" value="1"/>
</dbReference>
<dbReference type="PRINTS" id="PR00458">
    <property type="entry name" value="PEROXIDASE"/>
</dbReference>
<keyword evidence="11 17" id="KW-1015">Disulfide bond</keyword>
<dbReference type="InterPro" id="IPR019794">
    <property type="entry name" value="Peroxidases_AS"/>
</dbReference>
<feature type="disulfide bond" evidence="17">
    <location>
        <begin position="1181"/>
        <end position="1206"/>
    </location>
</feature>
<dbReference type="InterPro" id="IPR010255">
    <property type="entry name" value="Haem_peroxidase_sf"/>
</dbReference>
<dbReference type="InterPro" id="IPR033905">
    <property type="entry name" value="Secretory_peroxidase"/>
</dbReference>
<dbReference type="InterPro" id="IPR002016">
    <property type="entry name" value="Haem_peroxidase"/>
</dbReference>
<evidence type="ECO:0000256" key="17">
    <source>
        <dbReference type="PIRSR" id="PIRSR600823-5"/>
    </source>
</evidence>
<accession>A0A498K9E1</accession>
<feature type="binding site" evidence="15">
    <location>
        <position position="1051"/>
    </location>
    <ligand>
        <name>Ca(2+)</name>
        <dbReference type="ChEBI" id="CHEBI:29108"/>
        <label>1</label>
    </ligand>
</feature>
<keyword evidence="12" id="KW-0325">Glycoprotein</keyword>
<evidence type="ECO:0000259" key="19">
    <source>
        <dbReference type="PROSITE" id="PS50873"/>
    </source>
</evidence>
<dbReference type="Gene3D" id="1.10.420.10">
    <property type="entry name" value="Peroxidase, domain 2"/>
    <property type="match status" value="1"/>
</dbReference>
<keyword evidence="21" id="KW-1185">Reference proteome</keyword>
<comment type="function">
    <text evidence="2">Removal of H(2)O(2), oxidation of toxic reductants, biosynthesis and degradation of lignin, suberization, auxin catabolism, response to environmental stresses such as wounding, pathogen attack and oxidative stress. These functions might be dependent on each isozyme/isoform in each plant tissue.</text>
</comment>
<dbReference type="Gene3D" id="1.10.520.10">
    <property type="match status" value="1"/>
</dbReference>
<dbReference type="GO" id="GO:0061927">
    <property type="term" value="C:TOC-TIC supercomplex I"/>
    <property type="evidence" value="ECO:0007669"/>
    <property type="project" value="TreeGrafter"/>
</dbReference>
<evidence type="ECO:0000256" key="7">
    <source>
        <dbReference type="ARBA" id="ARBA00022723"/>
    </source>
</evidence>
<keyword evidence="10 15" id="KW-0408">Iron</keyword>
<keyword evidence="8 15" id="KW-0106">Calcium</keyword>
<dbReference type="GO" id="GO:0006979">
    <property type="term" value="P:response to oxidative stress"/>
    <property type="evidence" value="ECO:0007669"/>
    <property type="project" value="InterPro"/>
</dbReference>
<dbReference type="GO" id="GO:0020037">
    <property type="term" value="F:heme binding"/>
    <property type="evidence" value="ECO:0007669"/>
    <property type="project" value="InterPro"/>
</dbReference>
<evidence type="ECO:0000256" key="8">
    <source>
        <dbReference type="ARBA" id="ARBA00022837"/>
    </source>
</evidence>
<dbReference type="Pfam" id="PF16940">
    <property type="entry name" value="Tic110"/>
    <property type="match status" value="1"/>
</dbReference>
<evidence type="ECO:0000256" key="12">
    <source>
        <dbReference type="ARBA" id="ARBA00023180"/>
    </source>
</evidence>
<protein>
    <recommendedName>
        <fullName evidence="4">peroxidase</fullName>
        <ecNumber evidence="4">1.11.1.7</ecNumber>
    </recommendedName>
</protein>
<feature type="active site" description="Proton acceptor" evidence="13">
    <location>
        <position position="1047"/>
    </location>
</feature>
<feature type="domain" description="Plant heme peroxidase family profile" evidence="19">
    <location>
        <begin position="1006"/>
        <end position="1300"/>
    </location>
</feature>
<evidence type="ECO:0000256" key="14">
    <source>
        <dbReference type="PIRSR" id="PIRSR600823-2"/>
    </source>
</evidence>
<comment type="cofactor">
    <cofactor evidence="15">
        <name>heme b</name>
        <dbReference type="ChEBI" id="CHEBI:60344"/>
    </cofactor>
    <text evidence="15">Binds 1 heme b (iron(II)-protoporphyrin IX) group per subunit.</text>
</comment>
<feature type="binding site" evidence="15">
    <location>
        <position position="1220"/>
    </location>
    <ligand>
        <name>Ca(2+)</name>
        <dbReference type="ChEBI" id="CHEBI:29108"/>
        <label>2</label>
    </ligand>
</feature>
<name>A0A498K9E1_MALDO</name>
<evidence type="ECO:0000256" key="13">
    <source>
        <dbReference type="PIRSR" id="PIRSR600823-1"/>
    </source>
</evidence>
<comment type="catalytic activity">
    <reaction evidence="1">
        <text>2 a phenolic donor + H2O2 = 2 a phenolic radical donor + 2 H2O</text>
        <dbReference type="Rhea" id="RHEA:56136"/>
        <dbReference type="ChEBI" id="CHEBI:15377"/>
        <dbReference type="ChEBI" id="CHEBI:16240"/>
        <dbReference type="ChEBI" id="CHEBI:139520"/>
        <dbReference type="ChEBI" id="CHEBI:139521"/>
        <dbReference type="EC" id="1.11.1.7"/>
    </reaction>
</comment>
<dbReference type="PRINTS" id="PR00461">
    <property type="entry name" value="PLPEROXIDASE"/>
</dbReference>
<keyword evidence="7 15" id="KW-0479">Metal-binding</keyword>
<feature type="binding site" description="axial binding residue" evidence="15">
    <location>
        <position position="1174"/>
    </location>
    <ligand>
        <name>heme b</name>
        <dbReference type="ChEBI" id="CHEBI:60344"/>
    </ligand>
    <ligandPart>
        <name>Fe</name>
        <dbReference type="ChEBI" id="CHEBI:18248"/>
    </ligandPart>
</feature>